<dbReference type="GO" id="GO:0016301">
    <property type="term" value="F:kinase activity"/>
    <property type="evidence" value="ECO:0007669"/>
    <property type="project" value="TreeGrafter"/>
</dbReference>
<gene>
    <name evidence="2" type="ORF">CYR55_21690</name>
</gene>
<dbReference type="SUPFAM" id="SSF141530">
    <property type="entry name" value="PTSIIA/GutA-like"/>
    <property type="match status" value="1"/>
</dbReference>
<evidence type="ECO:0000256" key="1">
    <source>
        <dbReference type="PROSITE-ProRule" id="PRU00420"/>
    </source>
</evidence>
<dbReference type="PANTHER" id="PTHR40398:SF1">
    <property type="entry name" value="PTS SYSTEM GLUCITOL_SORBITOL-SPECIFIC EIIA COMPONENT"/>
    <property type="match status" value="1"/>
</dbReference>
<evidence type="ECO:0000313" key="2">
    <source>
        <dbReference type="EMBL" id="PLR30825.1"/>
    </source>
</evidence>
<dbReference type="InterPro" id="IPR004716">
    <property type="entry name" value="PTS_IIA_glucitol/sorbitol-sp"/>
</dbReference>
<dbReference type="EMBL" id="PJZF01000029">
    <property type="protein sequence ID" value="PLR30825.1"/>
    <property type="molecule type" value="Genomic_DNA"/>
</dbReference>
<dbReference type="OrthoDB" id="5113885at2"/>
<accession>A0A2N5DV29</accession>
<keyword evidence="3" id="KW-1185">Reference proteome</keyword>
<name>A0A2N5DV29_9GAMM</name>
<organism evidence="2 3">
    <name type="scientific">Chimaeribacter californicus</name>
    <dbReference type="NCBI Taxonomy" id="2060067"/>
    <lineage>
        <taxon>Bacteria</taxon>
        <taxon>Pseudomonadati</taxon>
        <taxon>Pseudomonadota</taxon>
        <taxon>Gammaproteobacteria</taxon>
        <taxon>Enterobacterales</taxon>
        <taxon>Yersiniaceae</taxon>
        <taxon>Chimaeribacter</taxon>
    </lineage>
</organism>
<dbReference type="Proteomes" id="UP000234240">
    <property type="component" value="Unassembled WGS sequence"/>
</dbReference>
<dbReference type="RefSeq" id="WP_101818400.1">
    <property type="nucleotide sequence ID" value="NZ_PJZF01000029.1"/>
</dbReference>
<dbReference type="GO" id="GO:0009401">
    <property type="term" value="P:phosphoenolpyruvate-dependent sugar phosphotransferase system"/>
    <property type="evidence" value="ECO:0007669"/>
    <property type="project" value="InterPro"/>
</dbReference>
<reference evidence="2 3" key="1">
    <citation type="submission" date="2017-12" db="EMBL/GenBank/DDBJ databases">
        <title>Characterization of six clinical isolates of Enterochimera gen. nov., a novel genus of the Yersiniaciae family and the three species Enterochimera arupensis sp. nov., Enterochimera coloradensis sp. nov, and Enterochimera californica sp. nov.</title>
        <authorList>
            <person name="Rossi A."/>
            <person name="Fisher M."/>
        </authorList>
    </citation>
    <scope>NUCLEOTIDE SEQUENCE [LARGE SCALE GENOMIC DNA]</scope>
    <source>
        <strain evidence="3">2015-Iso6</strain>
    </source>
</reference>
<sequence>MTTLYESTFISVGASAEASLDDNFLITFGEGAPQDVAEYCFIHRPVINTGGIAPGAKLSIGEQSWPVTAIGEVAAENLRELGHITLRFDGAEQAEFPGMVHVAGPVPATVKPGQTFRIVSR</sequence>
<dbReference type="GO" id="GO:0005737">
    <property type="term" value="C:cytoplasm"/>
    <property type="evidence" value="ECO:0007669"/>
    <property type="project" value="InterPro"/>
</dbReference>
<dbReference type="AlphaFoldDB" id="A0A2N5DV29"/>
<comment type="caution">
    <text evidence="2">The sequence shown here is derived from an EMBL/GenBank/DDBJ whole genome shotgun (WGS) entry which is preliminary data.</text>
</comment>
<dbReference type="PROSITE" id="PS51097">
    <property type="entry name" value="PTS_EIIA_TYPE_5"/>
    <property type="match status" value="1"/>
</dbReference>
<feature type="modified residue" description="Phosphohistidine; by HPr" evidence="1">
    <location>
        <position position="43"/>
    </location>
</feature>
<proteinExistence type="predicted"/>
<dbReference type="PANTHER" id="PTHR40398">
    <property type="entry name" value="PTS SYSTEM GLUCITOL/SORBITOL-SPECIFIC EIIA COMPONENT"/>
    <property type="match status" value="1"/>
</dbReference>
<dbReference type="Gene3D" id="2.40.33.40">
    <property type="entry name" value="Phosphotransferase system, glucitol/sorbitol-specific IIA component"/>
    <property type="match status" value="1"/>
</dbReference>
<dbReference type="Pfam" id="PF03829">
    <property type="entry name" value="PTSIIA_gutA"/>
    <property type="match status" value="1"/>
</dbReference>
<protein>
    <submittedName>
        <fullName evidence="2">PTS glucitol/sorbitol transporter subunit IIA</fullName>
    </submittedName>
</protein>
<evidence type="ECO:0000313" key="3">
    <source>
        <dbReference type="Proteomes" id="UP000234240"/>
    </source>
</evidence>
<dbReference type="InterPro" id="IPR036665">
    <property type="entry name" value="PTS_IIA_glucitol/sorbitol_sf"/>
</dbReference>
<dbReference type="GO" id="GO:0008982">
    <property type="term" value="F:protein-N(PI)-phosphohistidine-sugar phosphotransferase activity"/>
    <property type="evidence" value="ECO:0007669"/>
    <property type="project" value="InterPro"/>
</dbReference>